<reference evidence="1 2" key="1">
    <citation type="submission" date="2019-08" db="EMBL/GenBank/DDBJ databases">
        <authorList>
            <person name="Peeters C."/>
        </authorList>
    </citation>
    <scope>NUCLEOTIDE SEQUENCE [LARGE SCALE GENOMIC DNA]</scope>
    <source>
        <strain evidence="1 2">LMG 31108</strain>
    </source>
</reference>
<accession>A0A5E4TLP6</accession>
<proteinExistence type="predicted"/>
<sequence>MIVLLVTGGLGQNATARVDAGGGSYSDVRGVIFPLFRPTRQHHRNRA</sequence>
<dbReference type="EMBL" id="CABPSB010000004">
    <property type="protein sequence ID" value="VVD88785.1"/>
    <property type="molecule type" value="Genomic_DNA"/>
</dbReference>
<organism evidence="1 2">
    <name type="scientific">Pandoraea anhela</name>
    <dbReference type="NCBI Taxonomy" id="2508295"/>
    <lineage>
        <taxon>Bacteria</taxon>
        <taxon>Pseudomonadati</taxon>
        <taxon>Pseudomonadota</taxon>
        <taxon>Betaproteobacteria</taxon>
        <taxon>Burkholderiales</taxon>
        <taxon>Burkholderiaceae</taxon>
        <taxon>Pandoraea</taxon>
    </lineage>
</organism>
<dbReference type="Proteomes" id="UP000406256">
    <property type="component" value="Unassembled WGS sequence"/>
</dbReference>
<protein>
    <submittedName>
        <fullName evidence="1">Uncharacterized protein</fullName>
    </submittedName>
</protein>
<keyword evidence="2" id="KW-1185">Reference proteome</keyword>
<dbReference type="AlphaFoldDB" id="A0A5E4TLP6"/>
<name>A0A5E4TLP6_9BURK</name>
<evidence type="ECO:0000313" key="1">
    <source>
        <dbReference type="EMBL" id="VVD88785.1"/>
    </source>
</evidence>
<gene>
    <name evidence="1" type="ORF">PAN31108_01506</name>
</gene>
<evidence type="ECO:0000313" key="2">
    <source>
        <dbReference type="Proteomes" id="UP000406256"/>
    </source>
</evidence>